<gene>
    <name evidence="1" type="ORF">Pfra01_001416200</name>
</gene>
<dbReference type="PANTHER" id="PTHR37984">
    <property type="entry name" value="PROTEIN CBG26694"/>
    <property type="match status" value="1"/>
</dbReference>
<accession>A0A9W6XPL9</accession>
<comment type="caution">
    <text evidence="1">The sequence shown here is derived from an EMBL/GenBank/DDBJ whole genome shotgun (WGS) entry which is preliminary data.</text>
</comment>
<dbReference type="InterPro" id="IPR043128">
    <property type="entry name" value="Rev_trsase/Diguanyl_cyclase"/>
</dbReference>
<dbReference type="Gene3D" id="3.30.70.270">
    <property type="match status" value="1"/>
</dbReference>
<dbReference type="PANTHER" id="PTHR37984:SF5">
    <property type="entry name" value="PROTEIN NYNRIN-LIKE"/>
    <property type="match status" value="1"/>
</dbReference>
<reference evidence="1" key="1">
    <citation type="submission" date="2023-04" db="EMBL/GenBank/DDBJ databases">
        <title>Phytophthora fragariaefolia NBRC 109709.</title>
        <authorList>
            <person name="Ichikawa N."/>
            <person name="Sato H."/>
            <person name="Tonouchi N."/>
        </authorList>
    </citation>
    <scope>NUCLEOTIDE SEQUENCE</scope>
    <source>
        <strain evidence="1">NBRC 109709</strain>
    </source>
</reference>
<dbReference type="InterPro" id="IPR050951">
    <property type="entry name" value="Retrovirus_Pol_polyprotein"/>
</dbReference>
<dbReference type="EMBL" id="BSXT01001472">
    <property type="protein sequence ID" value="GMF42783.1"/>
    <property type="molecule type" value="Genomic_DNA"/>
</dbReference>
<dbReference type="OrthoDB" id="124617at2759"/>
<dbReference type="Proteomes" id="UP001165121">
    <property type="component" value="Unassembled WGS sequence"/>
</dbReference>
<dbReference type="AlphaFoldDB" id="A0A9W6XPL9"/>
<dbReference type="SUPFAM" id="SSF56672">
    <property type="entry name" value="DNA/RNA polymerases"/>
    <property type="match status" value="1"/>
</dbReference>
<protein>
    <submittedName>
        <fullName evidence="1">Unnamed protein product</fullName>
    </submittedName>
</protein>
<evidence type="ECO:0000313" key="1">
    <source>
        <dbReference type="EMBL" id="GMF42783.1"/>
    </source>
</evidence>
<dbReference type="FunFam" id="3.30.70.270:FF:000063">
    <property type="entry name" value="Zinc knuckle domaincontaining protein"/>
    <property type="match status" value="1"/>
</dbReference>
<dbReference type="InterPro" id="IPR043502">
    <property type="entry name" value="DNA/RNA_pol_sf"/>
</dbReference>
<sequence length="97" mass="11262">MEYLGHNLTPEGTKSTSRLIKAIAEFMKPTNEAAVRRFVALAGYYRRFLPDFGTKMAPLTKLLQKTSEWTWKDHKKKRLGGRKAWLSKKPVLIYPDH</sequence>
<name>A0A9W6XPL9_9STRA</name>
<organism evidence="1 2">
    <name type="scientific">Phytophthora fragariaefolia</name>
    <dbReference type="NCBI Taxonomy" id="1490495"/>
    <lineage>
        <taxon>Eukaryota</taxon>
        <taxon>Sar</taxon>
        <taxon>Stramenopiles</taxon>
        <taxon>Oomycota</taxon>
        <taxon>Peronosporomycetes</taxon>
        <taxon>Peronosporales</taxon>
        <taxon>Peronosporaceae</taxon>
        <taxon>Phytophthora</taxon>
    </lineage>
</organism>
<keyword evidence="2" id="KW-1185">Reference proteome</keyword>
<proteinExistence type="predicted"/>
<evidence type="ECO:0000313" key="2">
    <source>
        <dbReference type="Proteomes" id="UP001165121"/>
    </source>
</evidence>